<reference evidence="7 8" key="1">
    <citation type="submission" date="2013-07" db="EMBL/GenBank/DDBJ databases">
        <authorList>
            <person name="Stoco P.H."/>
            <person name="Wagner G."/>
            <person name="Gerber A."/>
            <person name="Zaha A."/>
            <person name="Thompson C."/>
            <person name="Bartholomeu D.C."/>
            <person name="Luckemeyer D.D."/>
            <person name="Bahia D."/>
            <person name="Loreto E."/>
            <person name="Prestes E.B."/>
            <person name="Lima F.M."/>
            <person name="Rodrigues-Luiz G."/>
            <person name="Vallejo G.A."/>
            <person name="Filho J.F."/>
            <person name="Monteiro K.M."/>
            <person name="Tyler K.M."/>
            <person name="de Almeida L.G."/>
            <person name="Ortiz M.F."/>
            <person name="Siervo M.A."/>
            <person name="de Moraes M.H."/>
            <person name="Cunha O.L."/>
            <person name="Mendonca-Neto R."/>
            <person name="Silva R."/>
            <person name="Teixeira S.M."/>
            <person name="Murta S.M."/>
            <person name="Sincero T.C."/>
            <person name="Mendes T.A."/>
            <person name="Urmenyi T.P."/>
            <person name="Silva V.G."/>
            <person name="da Rocha W.D."/>
            <person name="Andersson B."/>
            <person name="Romanha A.J."/>
            <person name="Steindel M."/>
            <person name="de Vasconcelos A.T."/>
            <person name="Grisard E.C."/>
        </authorList>
    </citation>
    <scope>NUCLEOTIDE SEQUENCE [LARGE SCALE GENOMIC DNA]</scope>
    <source>
        <strain evidence="7 8">SC58</strain>
    </source>
</reference>
<name>A0A061IRH7_TRYRA</name>
<dbReference type="PANTHER" id="PTHR42829:SF2">
    <property type="entry name" value="NADH-UBIQUINONE OXIDOREDUCTASE CHAIN 5"/>
    <property type="match status" value="1"/>
</dbReference>
<keyword evidence="2 5" id="KW-0812">Transmembrane</keyword>
<keyword evidence="8" id="KW-1185">Reference proteome</keyword>
<dbReference type="GO" id="GO:0042773">
    <property type="term" value="P:ATP synthesis coupled electron transport"/>
    <property type="evidence" value="ECO:0007669"/>
    <property type="project" value="InterPro"/>
</dbReference>
<geneLocation type="mitochondrion" evidence="7"/>
<protein>
    <submittedName>
        <fullName evidence="7">NADH dehydrogenase subunit 5</fullName>
    </submittedName>
</protein>
<gene>
    <name evidence="7" type="ORF">TRSC58_07722</name>
</gene>
<evidence type="ECO:0000256" key="1">
    <source>
        <dbReference type="ARBA" id="ARBA00004141"/>
    </source>
</evidence>
<dbReference type="InterPro" id="IPR001750">
    <property type="entry name" value="ND/Mrp_TM"/>
</dbReference>
<keyword evidence="7" id="KW-0496">Mitochondrion</keyword>
<dbReference type="GO" id="GO:0016020">
    <property type="term" value="C:membrane"/>
    <property type="evidence" value="ECO:0007669"/>
    <property type="project" value="UniProtKB-SubCell"/>
</dbReference>
<feature type="transmembrane region" description="Helical" evidence="5">
    <location>
        <begin position="274"/>
        <end position="296"/>
    </location>
</feature>
<proteinExistence type="predicted"/>
<dbReference type="PRINTS" id="PR01434">
    <property type="entry name" value="NADHDHGNASE5"/>
</dbReference>
<evidence type="ECO:0000259" key="6">
    <source>
        <dbReference type="Pfam" id="PF00361"/>
    </source>
</evidence>
<dbReference type="EMBL" id="AUPL01009066">
    <property type="protein sequence ID" value="ESL04768.1"/>
    <property type="molecule type" value="Genomic_DNA"/>
</dbReference>
<dbReference type="AlphaFoldDB" id="A0A061IRH7"/>
<evidence type="ECO:0000256" key="2">
    <source>
        <dbReference type="ARBA" id="ARBA00022692"/>
    </source>
</evidence>
<feature type="transmembrane region" description="Helical" evidence="5">
    <location>
        <begin position="176"/>
        <end position="199"/>
    </location>
</feature>
<dbReference type="GO" id="GO:0015990">
    <property type="term" value="P:electron transport coupled proton transport"/>
    <property type="evidence" value="ECO:0007669"/>
    <property type="project" value="TreeGrafter"/>
</dbReference>
<feature type="transmembrane region" description="Helical" evidence="5">
    <location>
        <begin position="206"/>
        <end position="233"/>
    </location>
</feature>
<feature type="transmembrane region" description="Helical" evidence="5">
    <location>
        <begin position="537"/>
        <end position="560"/>
    </location>
</feature>
<dbReference type="Proteomes" id="UP000031737">
    <property type="component" value="Unassembled WGS sequence"/>
</dbReference>
<dbReference type="VEuPathDB" id="TriTrypDB:TRSC58_07722"/>
<accession>A0A061IRH7</accession>
<feature type="transmembrane region" description="Helical" evidence="5">
    <location>
        <begin position="71"/>
        <end position="102"/>
    </location>
</feature>
<evidence type="ECO:0000256" key="3">
    <source>
        <dbReference type="ARBA" id="ARBA00022989"/>
    </source>
</evidence>
<feature type="transmembrane region" description="Helical" evidence="5">
    <location>
        <begin position="108"/>
        <end position="129"/>
    </location>
</feature>
<dbReference type="GO" id="GO:0003954">
    <property type="term" value="F:NADH dehydrogenase activity"/>
    <property type="evidence" value="ECO:0007669"/>
    <property type="project" value="TreeGrafter"/>
</dbReference>
<dbReference type="OrthoDB" id="1890356at2759"/>
<feature type="transmembrane region" description="Helical" evidence="5">
    <location>
        <begin position="503"/>
        <end position="525"/>
    </location>
</feature>
<feature type="transmembrane region" description="Helical" evidence="5">
    <location>
        <begin position="456"/>
        <end position="474"/>
    </location>
</feature>
<feature type="transmembrane region" description="Helical" evidence="5">
    <location>
        <begin position="359"/>
        <end position="388"/>
    </location>
</feature>
<sequence>MFLFLMAIFFIFGLTSGTLLLGRHFMSIWGSVLITIFIFLSVLFSFIIVGVCLYGYCYYDFCIILMLDFCFIWLTFSCTGFYMFILLLINIVFCFILFYAFYYMYFDIYLGRFFNIFWLFIMCMNFFILSYDFLTAYCGWELLGLYSFFLISYFWYRFFSLKFGFKAFFIGKIGDILLMSAFSIIFLMNGFCVITFQFLNNMCIDYYYITFALFLLISCAFTKSTQFGLHIWLPDAMEGPIPVSALIHAATLVVCGIILISFTYWCFEFWFSYFYTILVWATLIIVLMSMCVFYNFDAKRYIAFSTICQISFSLFCCICLDLYVGCLFFCYHIFYKASLFIVIGVWIHFFFGLQDLRCYFFMYFCGCILARLLLIFAILNSCSIWFLCGFYCKDLLLCMLLLVSFYNIIEFLFICIIFIFFTVIYNYFILFFLFFVFKCFCLVDCLFLLFDFECCLIYCMLCVYMCFISIFFVLDFLFTFANTSYCIFWAFFLYFYSFFDITIFVLFIIIMSSFIYYGCMFFYFFNVDCIMLFWRGLLIITTLYVFSIFCCWYFVCFMTYSSMLIWNFVIQFRYNLKYCLFFCILWMLYV</sequence>
<dbReference type="Pfam" id="PF00361">
    <property type="entry name" value="Proton_antipo_M"/>
    <property type="match status" value="1"/>
</dbReference>
<feature type="transmembrane region" description="Helical" evidence="5">
    <location>
        <begin position="572"/>
        <end position="589"/>
    </location>
</feature>
<dbReference type="PANTHER" id="PTHR42829">
    <property type="entry name" value="NADH-UBIQUINONE OXIDOREDUCTASE CHAIN 5"/>
    <property type="match status" value="1"/>
</dbReference>
<feature type="transmembrane region" description="Helical" evidence="5">
    <location>
        <begin position="480"/>
        <end position="496"/>
    </location>
</feature>
<keyword evidence="4 5" id="KW-0472">Membrane</keyword>
<feature type="transmembrane region" description="Helical" evidence="5">
    <location>
        <begin position="395"/>
        <end position="421"/>
    </location>
</feature>
<comment type="caution">
    <text evidence="7">The sequence shown here is derived from an EMBL/GenBank/DDBJ whole genome shotgun (WGS) entry which is preliminary data.</text>
</comment>
<evidence type="ECO:0000313" key="7">
    <source>
        <dbReference type="EMBL" id="ESL04768.1"/>
    </source>
</evidence>
<feature type="transmembrane region" description="Helical" evidence="5">
    <location>
        <begin position="32"/>
        <end position="59"/>
    </location>
</feature>
<evidence type="ECO:0000256" key="5">
    <source>
        <dbReference type="SAM" id="Phobius"/>
    </source>
</evidence>
<keyword evidence="3 5" id="KW-1133">Transmembrane helix</keyword>
<feature type="transmembrane region" description="Helical" evidence="5">
    <location>
        <begin position="302"/>
        <end position="324"/>
    </location>
</feature>
<feature type="transmembrane region" description="Helical" evidence="5">
    <location>
        <begin position="136"/>
        <end position="156"/>
    </location>
</feature>
<feature type="transmembrane region" description="Helical" evidence="5">
    <location>
        <begin position="427"/>
        <end position="449"/>
    </location>
</feature>
<feature type="transmembrane region" description="Helical" evidence="5">
    <location>
        <begin position="333"/>
        <end position="353"/>
    </location>
</feature>
<dbReference type="GO" id="GO:0008137">
    <property type="term" value="F:NADH dehydrogenase (ubiquinone) activity"/>
    <property type="evidence" value="ECO:0007669"/>
    <property type="project" value="InterPro"/>
</dbReference>
<feature type="transmembrane region" description="Helical" evidence="5">
    <location>
        <begin position="245"/>
        <end position="267"/>
    </location>
</feature>
<organism evidence="7 8">
    <name type="scientific">Trypanosoma rangeli SC58</name>
    <dbReference type="NCBI Taxonomy" id="429131"/>
    <lineage>
        <taxon>Eukaryota</taxon>
        <taxon>Discoba</taxon>
        <taxon>Euglenozoa</taxon>
        <taxon>Kinetoplastea</taxon>
        <taxon>Metakinetoplastina</taxon>
        <taxon>Trypanosomatida</taxon>
        <taxon>Trypanosomatidae</taxon>
        <taxon>Trypanosoma</taxon>
        <taxon>Herpetosoma</taxon>
    </lineage>
</organism>
<feature type="domain" description="NADH:quinone oxidoreductase/Mrp antiporter transmembrane" evidence="6">
    <location>
        <begin position="130"/>
        <end position="413"/>
    </location>
</feature>
<comment type="subcellular location">
    <subcellularLocation>
        <location evidence="1">Membrane</location>
        <topology evidence="1">Multi-pass membrane protein</topology>
    </subcellularLocation>
</comment>
<evidence type="ECO:0000313" key="8">
    <source>
        <dbReference type="Proteomes" id="UP000031737"/>
    </source>
</evidence>
<evidence type="ECO:0000256" key="4">
    <source>
        <dbReference type="ARBA" id="ARBA00023136"/>
    </source>
</evidence>
<dbReference type="InterPro" id="IPR003945">
    <property type="entry name" value="NU5C-like"/>
</dbReference>